<feature type="compositionally biased region" description="Basic and acidic residues" evidence="1">
    <location>
        <begin position="80"/>
        <end position="99"/>
    </location>
</feature>
<sequence>MQNQEGVPIMRNTLQKQRRRAAEQARIEALPPEEREAAELQRKEKQRLRRQNSRQKAYQKKQQEQQQQRQQQRQQQQQQIKEDNLIREKVDQDSLIREKERKKRERTRQREYIRKQEEKEREQAVLREKLQQSLLPKKRQVTFGTMSWFWSSGSAEKKGNPSLFDGEDTLGFERDESRNAASVDDGFATPESNTGGEDLDDDKLLATAQKLLRKDETLDDKLESAYKDFQNKLDEDFDTEAAIAKAKREARVESHKQYVSSMQKRGEKRMDLAMTMARASIQKNISRSGRKNATTPVVNTPARNVHTPAASGGQASFDDGEVADRGLLSKQDLAGRKIRFAEDPTEDSPTITDTDRDAALAWLRQDTNGSDDEDEEPQDDNEPEEEEPEDDEPEDEGELEPEDEAPAPPGTPRSLKKSMTVEAINEMPENHFYAYLVAAHSKGLIENSVASETVTVLTNSQLLACLKKLDKSYRKGTKGKNDMVKDIKKWLKYKK</sequence>
<feature type="compositionally biased region" description="Polar residues" evidence="1">
    <location>
        <begin position="282"/>
        <end position="302"/>
    </location>
</feature>
<dbReference type="EMBL" id="HBIM01005145">
    <property type="protein sequence ID" value="CAE0406527.1"/>
    <property type="molecule type" value="Transcribed_RNA"/>
</dbReference>
<feature type="compositionally biased region" description="Basic residues" evidence="1">
    <location>
        <begin position="44"/>
        <end position="59"/>
    </location>
</feature>
<feature type="compositionally biased region" description="Basic and acidic residues" evidence="1">
    <location>
        <begin position="20"/>
        <end position="43"/>
    </location>
</feature>
<evidence type="ECO:0000313" key="2">
    <source>
        <dbReference type="EMBL" id="CAE0406527.1"/>
    </source>
</evidence>
<feature type="region of interest" description="Disordered" evidence="1">
    <location>
        <begin position="151"/>
        <end position="201"/>
    </location>
</feature>
<protein>
    <submittedName>
        <fullName evidence="2">Uncharacterized protein</fullName>
    </submittedName>
</protein>
<feature type="compositionally biased region" description="Basic and acidic residues" evidence="1">
    <location>
        <begin position="247"/>
        <end position="256"/>
    </location>
</feature>
<proteinExistence type="predicted"/>
<feature type="compositionally biased region" description="Basic and acidic residues" evidence="1">
    <location>
        <begin position="108"/>
        <end position="124"/>
    </location>
</feature>
<feature type="compositionally biased region" description="Low complexity" evidence="1">
    <location>
        <begin position="64"/>
        <end position="79"/>
    </location>
</feature>
<gene>
    <name evidence="2" type="ORF">ACOF00016_LOCUS4391</name>
</gene>
<feature type="region of interest" description="Disordered" evidence="1">
    <location>
        <begin position="247"/>
        <end position="267"/>
    </location>
</feature>
<feature type="region of interest" description="Disordered" evidence="1">
    <location>
        <begin position="366"/>
        <end position="415"/>
    </location>
</feature>
<evidence type="ECO:0000256" key="1">
    <source>
        <dbReference type="SAM" id="MobiDB-lite"/>
    </source>
</evidence>
<reference evidence="2" key="1">
    <citation type="submission" date="2021-01" db="EMBL/GenBank/DDBJ databases">
        <authorList>
            <person name="Corre E."/>
            <person name="Pelletier E."/>
            <person name="Niang G."/>
            <person name="Scheremetjew M."/>
            <person name="Finn R."/>
            <person name="Kale V."/>
            <person name="Holt S."/>
            <person name="Cochrane G."/>
            <person name="Meng A."/>
            <person name="Brown T."/>
            <person name="Cohen L."/>
        </authorList>
    </citation>
    <scope>NUCLEOTIDE SEQUENCE</scope>
    <source>
        <strain evidence="2">CCMP127</strain>
    </source>
</reference>
<organism evidence="2">
    <name type="scientific">Amphora coffeiformis</name>
    <dbReference type="NCBI Taxonomy" id="265554"/>
    <lineage>
        <taxon>Eukaryota</taxon>
        <taxon>Sar</taxon>
        <taxon>Stramenopiles</taxon>
        <taxon>Ochrophyta</taxon>
        <taxon>Bacillariophyta</taxon>
        <taxon>Bacillariophyceae</taxon>
        <taxon>Bacillariophycidae</taxon>
        <taxon>Thalassiophysales</taxon>
        <taxon>Catenulaceae</taxon>
        <taxon>Amphora</taxon>
    </lineage>
</organism>
<name>A0A7S3L2H1_9STRA</name>
<accession>A0A7S3L2H1</accession>
<feature type="compositionally biased region" description="Acidic residues" evidence="1">
    <location>
        <begin position="369"/>
        <end position="405"/>
    </location>
</feature>
<dbReference type="AlphaFoldDB" id="A0A7S3L2H1"/>
<feature type="region of interest" description="Disordered" evidence="1">
    <location>
        <begin position="282"/>
        <end position="320"/>
    </location>
</feature>
<feature type="region of interest" description="Disordered" evidence="1">
    <location>
        <begin position="1"/>
        <end position="124"/>
    </location>
</feature>